<feature type="transmembrane region" description="Helical" evidence="10">
    <location>
        <begin position="21"/>
        <end position="40"/>
    </location>
</feature>
<proteinExistence type="inferred from homology"/>
<dbReference type="GO" id="GO:0004129">
    <property type="term" value="F:cytochrome-c oxidase activity"/>
    <property type="evidence" value="ECO:0007669"/>
    <property type="project" value="UniProtKB-EC"/>
</dbReference>
<dbReference type="OrthoDB" id="679789at2"/>
<evidence type="ECO:0000256" key="5">
    <source>
        <dbReference type="ARBA" id="ARBA00022967"/>
    </source>
</evidence>
<evidence type="ECO:0000259" key="11">
    <source>
        <dbReference type="PROSITE" id="PS50253"/>
    </source>
</evidence>
<dbReference type="InterPro" id="IPR013833">
    <property type="entry name" value="Cyt_c_oxidase_su3_a-hlx"/>
</dbReference>
<evidence type="ECO:0000256" key="8">
    <source>
        <dbReference type="ARBA" id="ARBA00031625"/>
    </source>
</evidence>
<dbReference type="STRING" id="1317122.ATO12_11515"/>
<dbReference type="InterPro" id="IPR024791">
    <property type="entry name" value="Cyt_c/ubiquinol_Oxase_su3"/>
</dbReference>
<dbReference type="GO" id="GO:0019646">
    <property type="term" value="P:aerobic electron transport chain"/>
    <property type="evidence" value="ECO:0007669"/>
    <property type="project" value="InterPro"/>
</dbReference>
<comment type="caution">
    <text evidence="12">The sequence shown here is derived from an EMBL/GenBank/DDBJ whole genome shotgun (WGS) entry which is preliminary data.</text>
</comment>
<dbReference type="InterPro" id="IPR035973">
    <property type="entry name" value="Cyt_c_oxidase_su3-like_sf"/>
</dbReference>
<keyword evidence="6 10" id="KW-1133">Transmembrane helix</keyword>
<feature type="transmembrane region" description="Helical" evidence="10">
    <location>
        <begin position="125"/>
        <end position="153"/>
    </location>
</feature>
<evidence type="ECO:0000256" key="10">
    <source>
        <dbReference type="SAM" id="Phobius"/>
    </source>
</evidence>
<comment type="subcellular location">
    <subcellularLocation>
        <location evidence="9">Cell membrane</location>
        <topology evidence="9">Multi-pass membrane protein</topology>
    </subcellularLocation>
    <subcellularLocation>
        <location evidence="1">Membrane</location>
        <topology evidence="1">Multi-pass membrane protein</topology>
    </subcellularLocation>
</comment>
<dbReference type="EC" id="7.1.1.9" evidence="3"/>
<dbReference type="SUPFAM" id="SSF81452">
    <property type="entry name" value="Cytochrome c oxidase subunit III-like"/>
    <property type="match status" value="1"/>
</dbReference>
<dbReference type="PANTHER" id="PTHR11403:SF7">
    <property type="entry name" value="CYTOCHROME C OXIDASE SUBUNIT 3"/>
    <property type="match status" value="1"/>
</dbReference>
<keyword evidence="7 10" id="KW-0472">Membrane</keyword>
<evidence type="ECO:0000256" key="9">
    <source>
        <dbReference type="RuleBase" id="RU003376"/>
    </source>
</evidence>
<feature type="transmembrane region" description="Helical" evidence="10">
    <location>
        <begin position="52"/>
        <end position="73"/>
    </location>
</feature>
<dbReference type="RefSeq" id="WP_034240780.1">
    <property type="nucleotide sequence ID" value="NZ_AQRA01000003.1"/>
</dbReference>
<comment type="similarity">
    <text evidence="2 9">Belongs to the cytochrome c oxidase subunit 3 family.</text>
</comment>
<dbReference type="eggNOG" id="COG1845">
    <property type="taxonomic scope" value="Bacteria"/>
</dbReference>
<evidence type="ECO:0000313" key="13">
    <source>
        <dbReference type="Proteomes" id="UP000023541"/>
    </source>
</evidence>
<evidence type="ECO:0000256" key="2">
    <source>
        <dbReference type="ARBA" id="ARBA00010581"/>
    </source>
</evidence>
<feature type="transmembrane region" description="Helical" evidence="10">
    <location>
        <begin position="85"/>
        <end position="105"/>
    </location>
</feature>
<name>A0A023BWH6_9FLAO</name>
<dbReference type="EMBL" id="AQRA01000003">
    <property type="protein sequence ID" value="EZH74391.1"/>
    <property type="molecule type" value="Genomic_DNA"/>
</dbReference>
<dbReference type="AlphaFoldDB" id="A0A023BWH6"/>
<evidence type="ECO:0000256" key="1">
    <source>
        <dbReference type="ARBA" id="ARBA00004141"/>
    </source>
</evidence>
<dbReference type="PANTHER" id="PTHR11403">
    <property type="entry name" value="CYTOCHROME C OXIDASE SUBUNIT III"/>
    <property type="match status" value="1"/>
</dbReference>
<feature type="domain" description="Heme-copper oxidase subunit III family profile" evidence="11">
    <location>
        <begin position="1"/>
        <end position="193"/>
    </location>
</feature>
<accession>A0A023BWH6</accession>
<keyword evidence="5" id="KW-1278">Translocase</keyword>
<dbReference type="GO" id="GO:0005886">
    <property type="term" value="C:plasma membrane"/>
    <property type="evidence" value="ECO:0007669"/>
    <property type="project" value="UniProtKB-SubCell"/>
</dbReference>
<evidence type="ECO:0000256" key="4">
    <source>
        <dbReference type="ARBA" id="ARBA00022692"/>
    </source>
</evidence>
<feature type="transmembrane region" description="Helical" evidence="10">
    <location>
        <begin position="174"/>
        <end position="192"/>
    </location>
</feature>
<dbReference type="Gene3D" id="1.20.120.80">
    <property type="entry name" value="Cytochrome c oxidase, subunit III, four-helix bundle"/>
    <property type="match status" value="1"/>
</dbReference>
<dbReference type="CDD" id="cd00386">
    <property type="entry name" value="Heme_Cu_Oxidase_III_like"/>
    <property type="match status" value="1"/>
</dbReference>
<dbReference type="PROSITE" id="PS50253">
    <property type="entry name" value="COX3"/>
    <property type="match status" value="1"/>
</dbReference>
<dbReference type="Proteomes" id="UP000023541">
    <property type="component" value="Unassembled WGS sequence"/>
</dbReference>
<dbReference type="Pfam" id="PF00510">
    <property type="entry name" value="COX3"/>
    <property type="match status" value="1"/>
</dbReference>
<gene>
    <name evidence="12" type="ORF">ATO12_11515</name>
</gene>
<protein>
    <recommendedName>
        <fullName evidence="3">cytochrome-c oxidase</fullName>
        <ecNumber evidence="3">7.1.1.9</ecNumber>
    </recommendedName>
    <alternativeName>
        <fullName evidence="8">Cytochrome c oxidase polypeptide III</fullName>
    </alternativeName>
</protein>
<keyword evidence="4 9" id="KW-0812">Transmembrane</keyword>
<evidence type="ECO:0000256" key="6">
    <source>
        <dbReference type="ARBA" id="ARBA00022989"/>
    </source>
</evidence>
<evidence type="ECO:0000313" key="12">
    <source>
        <dbReference type="EMBL" id="EZH74391.1"/>
    </source>
</evidence>
<sequence length="193" mass="22102">MDLTQGTTQEKVNRSKKTMMWFAMISMAMVFAGLTSAYVVSKSRKDWGIDLVFPNAFIYSILIIVASSVTFYFVKKAIEKDNRGLATLLLLSTLALGIIFIFLQFEGFSDIIRQGYHFTGPTSNIVTTFMFIIVVTHLAHIIGGILVLLVVIYNHFKQKYKTGQTLGLELGAMYWHFVDFLWVYLFLFLYFVK</sequence>
<evidence type="ECO:0000256" key="7">
    <source>
        <dbReference type="ARBA" id="ARBA00023136"/>
    </source>
</evidence>
<organism evidence="12 13">
    <name type="scientific">Aquimarina atlantica</name>
    <dbReference type="NCBI Taxonomy" id="1317122"/>
    <lineage>
        <taxon>Bacteria</taxon>
        <taxon>Pseudomonadati</taxon>
        <taxon>Bacteroidota</taxon>
        <taxon>Flavobacteriia</taxon>
        <taxon>Flavobacteriales</taxon>
        <taxon>Flavobacteriaceae</taxon>
        <taxon>Aquimarina</taxon>
    </lineage>
</organism>
<reference evidence="12 13" key="1">
    <citation type="submission" date="2014-04" db="EMBL/GenBank/DDBJ databases">
        <title>Aquimarina sp. 22II-S11-z7 Genome Sequencing.</title>
        <authorList>
            <person name="Lai Q."/>
        </authorList>
    </citation>
    <scope>NUCLEOTIDE SEQUENCE [LARGE SCALE GENOMIC DNA]</scope>
    <source>
        <strain evidence="12 13">22II-S11-z7</strain>
    </source>
</reference>
<evidence type="ECO:0000256" key="3">
    <source>
        <dbReference type="ARBA" id="ARBA00012949"/>
    </source>
</evidence>
<dbReference type="InterPro" id="IPR000298">
    <property type="entry name" value="Cyt_c_oxidase-like_su3"/>
</dbReference>
<keyword evidence="13" id="KW-1185">Reference proteome</keyword>